<dbReference type="FunFam" id="2.60.40.420:FF:000036">
    <property type="entry name" value="L-ascorbate oxidase"/>
    <property type="match status" value="1"/>
</dbReference>
<evidence type="ECO:0008006" key="13">
    <source>
        <dbReference type="Google" id="ProtNLM"/>
    </source>
</evidence>
<feature type="signal peptide" evidence="7">
    <location>
        <begin position="1"/>
        <end position="21"/>
    </location>
</feature>
<name>A0A8H6FAZ6_9LECA</name>
<keyword evidence="5" id="KW-0186">Copper</keyword>
<dbReference type="Pfam" id="PF07731">
    <property type="entry name" value="Cu-oxidase_2"/>
    <property type="match status" value="1"/>
</dbReference>
<dbReference type="GO" id="GO:0016491">
    <property type="term" value="F:oxidoreductase activity"/>
    <property type="evidence" value="ECO:0007669"/>
    <property type="project" value="UniProtKB-KW"/>
</dbReference>
<dbReference type="InterPro" id="IPR045087">
    <property type="entry name" value="Cu-oxidase_fam"/>
</dbReference>
<dbReference type="EMBL" id="JACCJB010000013">
    <property type="protein sequence ID" value="KAF6221842.1"/>
    <property type="molecule type" value="Genomic_DNA"/>
</dbReference>
<evidence type="ECO:0000256" key="6">
    <source>
        <dbReference type="ARBA" id="ARBA00023180"/>
    </source>
</evidence>
<comment type="similarity">
    <text evidence="1">Belongs to the multicopper oxidase family.</text>
</comment>
<dbReference type="InterPro" id="IPR011706">
    <property type="entry name" value="Cu-oxidase_C"/>
</dbReference>
<dbReference type="Proteomes" id="UP000593566">
    <property type="component" value="Unassembled WGS sequence"/>
</dbReference>
<comment type="caution">
    <text evidence="11">The sequence shown here is derived from an EMBL/GenBank/DDBJ whole genome shotgun (WGS) entry which is preliminary data.</text>
</comment>
<gene>
    <name evidence="11" type="ORF">HO133_001810</name>
</gene>
<dbReference type="CDD" id="cd13876">
    <property type="entry name" value="CuRO_2_Abr2_like"/>
    <property type="match status" value="1"/>
</dbReference>
<accession>A0A8H6FAZ6</accession>
<dbReference type="InterPro" id="IPR033138">
    <property type="entry name" value="Cu_oxidase_CS"/>
</dbReference>
<dbReference type="Pfam" id="PF00394">
    <property type="entry name" value="Cu-oxidase"/>
    <property type="match status" value="1"/>
</dbReference>
<evidence type="ECO:0000313" key="11">
    <source>
        <dbReference type="EMBL" id="KAF6221842.1"/>
    </source>
</evidence>
<feature type="chain" id="PRO_5034079672" description="Laccase" evidence="7">
    <location>
        <begin position="22"/>
        <end position="620"/>
    </location>
</feature>
<feature type="domain" description="Plastocyanin-like" evidence="8">
    <location>
        <begin position="174"/>
        <end position="374"/>
    </location>
</feature>
<dbReference type="CDD" id="cd13850">
    <property type="entry name" value="CuRO_1_Abr2_like"/>
    <property type="match status" value="1"/>
</dbReference>
<proteinExistence type="inferred from homology"/>
<reference evidence="11 12" key="1">
    <citation type="journal article" date="2020" name="Genomics">
        <title>Complete, high-quality genomes from long-read metagenomic sequencing of two wolf lichen thalli reveals enigmatic genome architecture.</title>
        <authorList>
            <person name="McKenzie S.K."/>
            <person name="Walston R.F."/>
            <person name="Allen J.L."/>
        </authorList>
    </citation>
    <scope>NUCLEOTIDE SEQUENCE [LARGE SCALE GENOMIC DNA]</scope>
    <source>
        <strain evidence="11">WasteWater1</strain>
    </source>
</reference>
<dbReference type="Gene3D" id="2.60.40.420">
    <property type="entry name" value="Cupredoxins - blue copper proteins"/>
    <property type="match status" value="3"/>
</dbReference>
<dbReference type="InterPro" id="IPR011707">
    <property type="entry name" value="Cu-oxidase-like_N"/>
</dbReference>
<evidence type="ECO:0000256" key="1">
    <source>
        <dbReference type="ARBA" id="ARBA00010609"/>
    </source>
</evidence>
<protein>
    <recommendedName>
        <fullName evidence="13">Laccase</fullName>
    </recommendedName>
</protein>
<dbReference type="PROSITE" id="PS00080">
    <property type="entry name" value="MULTICOPPER_OXIDASE2"/>
    <property type="match status" value="1"/>
</dbReference>
<dbReference type="SUPFAM" id="SSF49503">
    <property type="entry name" value="Cupredoxins"/>
    <property type="match status" value="3"/>
</dbReference>
<evidence type="ECO:0000259" key="8">
    <source>
        <dbReference type="Pfam" id="PF00394"/>
    </source>
</evidence>
<evidence type="ECO:0000313" key="12">
    <source>
        <dbReference type="Proteomes" id="UP000593566"/>
    </source>
</evidence>
<dbReference type="GeneID" id="59330224"/>
<feature type="domain" description="Plastocyanin-like" evidence="10">
    <location>
        <begin position="31"/>
        <end position="144"/>
    </location>
</feature>
<evidence type="ECO:0000256" key="3">
    <source>
        <dbReference type="ARBA" id="ARBA00022729"/>
    </source>
</evidence>
<evidence type="ECO:0000256" key="2">
    <source>
        <dbReference type="ARBA" id="ARBA00022723"/>
    </source>
</evidence>
<evidence type="ECO:0000256" key="4">
    <source>
        <dbReference type="ARBA" id="ARBA00023002"/>
    </source>
</evidence>
<organism evidence="11 12">
    <name type="scientific">Letharia lupina</name>
    <dbReference type="NCBI Taxonomy" id="560253"/>
    <lineage>
        <taxon>Eukaryota</taxon>
        <taxon>Fungi</taxon>
        <taxon>Dikarya</taxon>
        <taxon>Ascomycota</taxon>
        <taxon>Pezizomycotina</taxon>
        <taxon>Lecanoromycetes</taxon>
        <taxon>OSLEUM clade</taxon>
        <taxon>Lecanoromycetidae</taxon>
        <taxon>Lecanorales</taxon>
        <taxon>Lecanorineae</taxon>
        <taxon>Parmeliaceae</taxon>
        <taxon>Letharia</taxon>
    </lineage>
</organism>
<evidence type="ECO:0000259" key="9">
    <source>
        <dbReference type="Pfam" id="PF07731"/>
    </source>
</evidence>
<keyword evidence="12" id="KW-1185">Reference proteome</keyword>
<dbReference type="RefSeq" id="XP_037151277.1">
    <property type="nucleotide sequence ID" value="XM_037292738.1"/>
</dbReference>
<keyword evidence="4" id="KW-0560">Oxidoreductase</keyword>
<dbReference type="GO" id="GO:0005507">
    <property type="term" value="F:copper ion binding"/>
    <property type="evidence" value="ECO:0007669"/>
    <property type="project" value="InterPro"/>
</dbReference>
<dbReference type="InterPro" id="IPR001117">
    <property type="entry name" value="Cu-oxidase_2nd"/>
</dbReference>
<dbReference type="PANTHER" id="PTHR11709:SF488">
    <property type="entry name" value="LACCASE-RELATED"/>
    <property type="match status" value="1"/>
</dbReference>
<dbReference type="Pfam" id="PF07732">
    <property type="entry name" value="Cu-oxidase_3"/>
    <property type="match status" value="1"/>
</dbReference>
<keyword evidence="6" id="KW-0325">Glycoprotein</keyword>
<dbReference type="PROSITE" id="PS00079">
    <property type="entry name" value="MULTICOPPER_OXIDASE1"/>
    <property type="match status" value="1"/>
</dbReference>
<keyword evidence="3 7" id="KW-0732">Signal</keyword>
<sequence>MFLYRPFSAVCLLAYAPLSLCAHVFFEINLTWEVRAPDGQPRYVILSNGQFPGPQLNMNYGDDVEFVVHNNLPFDSTVHFHGIEQTDTPWSDGTPGVSQKPIPQGGSFTYKWTATQYGAYWYHGHAQGEIQDGLYGPIFITSPSSQPSPFGLIANSTSASIAAMQSAEKKAQFALLSDWDHLTSSEYRAVEEASGLDLFCVDSLLINGKGAVNCQPQAVLNALTPPPLLHLLNGSTVSDRGCTPPSKAALDEGLNFTSNIDLVPAGLLDGCTPTNGSMETFYVDAADGWFNLQIVSAMSIKTPVFSIDSHPMWIYAVDGIYIEPQLADTVFLYNGERFSAMIKLDQTPGDYTIRVANSGADQILSGYATLSYQNHTPHKGHQSYNATTTSNGTVNATAYINYGGENTTASVVPLDETLLVPYPANKPAPTADATHILKLGRLGANYNWSLSGSNLYDTQANYQTPLLFHPNSTSNPDAYDPSLIIRTINGTWVDIVLQVVLNAAAPAQPAHPVHKHSNKAYLIGAGTGTFNYSTVADAMKVIPGSFNLETPSLRDSFTTPSVLQGPAWIAFRYQVVNPGAFYLHCHIQTHLTGGMAMTIMDGVDVWPTIPEDYLNGNGGY</sequence>
<dbReference type="InterPro" id="IPR008972">
    <property type="entry name" value="Cupredoxin"/>
</dbReference>
<dbReference type="AlphaFoldDB" id="A0A8H6FAZ6"/>
<dbReference type="PANTHER" id="PTHR11709">
    <property type="entry name" value="MULTI-COPPER OXIDASE"/>
    <property type="match status" value="1"/>
</dbReference>
<evidence type="ECO:0000256" key="7">
    <source>
        <dbReference type="SAM" id="SignalP"/>
    </source>
</evidence>
<evidence type="ECO:0000259" key="10">
    <source>
        <dbReference type="Pfam" id="PF07732"/>
    </source>
</evidence>
<evidence type="ECO:0000256" key="5">
    <source>
        <dbReference type="ARBA" id="ARBA00023008"/>
    </source>
</evidence>
<dbReference type="InterPro" id="IPR002355">
    <property type="entry name" value="Cu_oxidase_Cu_BS"/>
</dbReference>
<keyword evidence="2" id="KW-0479">Metal-binding</keyword>
<feature type="domain" description="Plastocyanin-like" evidence="9">
    <location>
        <begin position="474"/>
        <end position="601"/>
    </location>
</feature>
<dbReference type="CDD" id="cd13898">
    <property type="entry name" value="CuRO_3_Abr2_like"/>
    <property type="match status" value="1"/>
</dbReference>